<dbReference type="InterPro" id="IPR020904">
    <property type="entry name" value="Sc_DH/Rdtase_CS"/>
</dbReference>
<organism evidence="4">
    <name type="scientific">Burkholderia pseudomallei 1710a</name>
    <dbReference type="NCBI Taxonomy" id="320371"/>
    <lineage>
        <taxon>Bacteria</taxon>
        <taxon>Pseudomonadati</taxon>
        <taxon>Pseudomonadota</taxon>
        <taxon>Betaproteobacteria</taxon>
        <taxon>Burkholderiales</taxon>
        <taxon>Burkholderiaceae</taxon>
        <taxon>Burkholderia</taxon>
        <taxon>pseudomallei group</taxon>
    </lineage>
</organism>
<protein>
    <submittedName>
        <fullName evidence="4">Oxidoreductase, short-chain dehydrogenase/reductase family</fullName>
    </submittedName>
</protein>
<dbReference type="CDD" id="cd05374">
    <property type="entry name" value="17beta-HSD-like_SDR_c"/>
    <property type="match status" value="1"/>
</dbReference>
<dbReference type="InterPro" id="IPR036291">
    <property type="entry name" value="NAD(P)-bd_dom_sf"/>
</dbReference>
<dbReference type="PROSITE" id="PS00061">
    <property type="entry name" value="ADH_SHORT"/>
    <property type="match status" value="1"/>
</dbReference>
<dbReference type="InterPro" id="IPR002347">
    <property type="entry name" value="SDR_fam"/>
</dbReference>
<dbReference type="SUPFAM" id="SSF51735">
    <property type="entry name" value="NAD(P)-binding Rossmann-fold domains"/>
    <property type="match status" value="1"/>
</dbReference>
<proteinExistence type="inferred from homology"/>
<accession>A0A0E1W819</accession>
<dbReference type="Gene3D" id="3.40.50.720">
    <property type="entry name" value="NAD(P)-binding Rossmann-like Domain"/>
    <property type="match status" value="1"/>
</dbReference>
<sequence>MTGKRILVTGAGSGFGREVALRLAAKGHCVIAGVQIAPQITELSAEAARRGLALDAVKLDVTCARERAQAARWDVDVLLNNAGAGEAGALVDLPVDIVRELFETNVFGPLELTQQVARGMIARGRGRIVFVSSIAGLITGAYTGAYCASKHALEAIAEAMHLELAAHGVQIAVVNPGPYRTGFNDRMMETPRRWLDPARDAATPETLTFPLEQFDPQEMIEKMVDVTEADGGLFRNLLPAAAEQIVRDEQAHAWTRRQNERRGA</sequence>
<dbReference type="NCBIfam" id="NF006776">
    <property type="entry name" value="PRK09291.1"/>
    <property type="match status" value="1"/>
</dbReference>
<dbReference type="Pfam" id="PF00106">
    <property type="entry name" value="adh_short"/>
    <property type="match status" value="1"/>
</dbReference>
<dbReference type="PANTHER" id="PTHR42901">
    <property type="entry name" value="ALCOHOL DEHYDROGENASE"/>
    <property type="match status" value="1"/>
</dbReference>
<dbReference type="EMBL" id="CM000832">
    <property type="protein sequence ID" value="EET09375.1"/>
    <property type="molecule type" value="Genomic_DNA"/>
</dbReference>
<keyword evidence="2" id="KW-0560">Oxidoreductase</keyword>
<dbReference type="PRINTS" id="PR00080">
    <property type="entry name" value="SDRFAMILY"/>
</dbReference>
<dbReference type="RefSeq" id="WP_004521539.1">
    <property type="nucleotide sequence ID" value="NZ_CM000832.1"/>
</dbReference>
<dbReference type="AlphaFoldDB" id="A0A0E1W819"/>
<dbReference type="GO" id="GO:0016491">
    <property type="term" value="F:oxidoreductase activity"/>
    <property type="evidence" value="ECO:0007669"/>
    <property type="project" value="UniProtKB-KW"/>
</dbReference>
<dbReference type="PANTHER" id="PTHR42901:SF1">
    <property type="entry name" value="ALCOHOL DEHYDROGENASE"/>
    <property type="match status" value="1"/>
</dbReference>
<reference evidence="4" key="1">
    <citation type="submission" date="2009-05" db="EMBL/GenBank/DDBJ databases">
        <authorList>
            <person name="Harkins D.M."/>
            <person name="DeShazer D."/>
            <person name="Woods D.E."/>
            <person name="Brinkac L.M."/>
            <person name="Brown K.A."/>
            <person name="Hung G.C."/>
            <person name="Tuanyok A."/>
            <person name="Zhang B."/>
            <person name="Nierman W.C."/>
        </authorList>
    </citation>
    <scope>NUCLEOTIDE SEQUENCE [LARGE SCALE GENOMIC DNA]</scope>
    <source>
        <strain evidence="4">1710a</strain>
    </source>
</reference>
<evidence type="ECO:0000256" key="1">
    <source>
        <dbReference type="ARBA" id="ARBA00006484"/>
    </source>
</evidence>
<dbReference type="Proteomes" id="UP000001812">
    <property type="component" value="Chromosome I"/>
</dbReference>
<evidence type="ECO:0000256" key="2">
    <source>
        <dbReference type="ARBA" id="ARBA00023002"/>
    </source>
</evidence>
<dbReference type="PRINTS" id="PR00081">
    <property type="entry name" value="GDHRDH"/>
</dbReference>
<evidence type="ECO:0000256" key="3">
    <source>
        <dbReference type="RuleBase" id="RU000363"/>
    </source>
</evidence>
<name>A0A0E1W819_BURPE</name>
<evidence type="ECO:0000313" key="4">
    <source>
        <dbReference type="EMBL" id="EET09375.1"/>
    </source>
</evidence>
<gene>
    <name evidence="4" type="ORF">BURPS1710A_2432</name>
</gene>
<comment type="similarity">
    <text evidence="1 3">Belongs to the short-chain dehydrogenases/reductases (SDR) family.</text>
</comment>
<dbReference type="HOGENOM" id="CLU_010194_2_9_4"/>